<dbReference type="AlphaFoldDB" id="A0AAE0ZFA7"/>
<comment type="caution">
    <text evidence="1">The sequence shown here is derived from an EMBL/GenBank/DDBJ whole genome shotgun (WGS) entry which is preliminary data.</text>
</comment>
<protein>
    <submittedName>
        <fullName evidence="1">Uncharacterized protein</fullName>
    </submittedName>
</protein>
<evidence type="ECO:0000313" key="2">
    <source>
        <dbReference type="Proteomes" id="UP001283361"/>
    </source>
</evidence>
<name>A0AAE0ZFA7_9GAST</name>
<gene>
    <name evidence="1" type="ORF">RRG08_059203</name>
</gene>
<organism evidence="1 2">
    <name type="scientific">Elysia crispata</name>
    <name type="common">lettuce slug</name>
    <dbReference type="NCBI Taxonomy" id="231223"/>
    <lineage>
        <taxon>Eukaryota</taxon>
        <taxon>Metazoa</taxon>
        <taxon>Spiralia</taxon>
        <taxon>Lophotrochozoa</taxon>
        <taxon>Mollusca</taxon>
        <taxon>Gastropoda</taxon>
        <taxon>Heterobranchia</taxon>
        <taxon>Euthyneura</taxon>
        <taxon>Panpulmonata</taxon>
        <taxon>Sacoglossa</taxon>
        <taxon>Placobranchoidea</taxon>
        <taxon>Plakobranchidae</taxon>
        <taxon>Elysia</taxon>
    </lineage>
</organism>
<reference evidence="1" key="1">
    <citation type="journal article" date="2023" name="G3 (Bethesda)">
        <title>A reference genome for the long-term kleptoplast-retaining sea slug Elysia crispata morphotype clarki.</title>
        <authorList>
            <person name="Eastman K.E."/>
            <person name="Pendleton A.L."/>
            <person name="Shaikh M.A."/>
            <person name="Suttiyut T."/>
            <person name="Ogas R."/>
            <person name="Tomko P."/>
            <person name="Gavelis G."/>
            <person name="Widhalm J.R."/>
            <person name="Wisecaver J.H."/>
        </authorList>
    </citation>
    <scope>NUCLEOTIDE SEQUENCE</scope>
    <source>
        <strain evidence="1">ECLA1</strain>
    </source>
</reference>
<keyword evidence="2" id="KW-1185">Reference proteome</keyword>
<sequence>MCQQEIVSESRVHLLYGSSEECQNVKSANSVVWFIFGTAEEHQKCIICISFHSSSAKCQQLRVVFIFFSGSDEERRLL</sequence>
<dbReference type="EMBL" id="JAWDGP010004098">
    <property type="protein sequence ID" value="KAK3767871.1"/>
    <property type="molecule type" value="Genomic_DNA"/>
</dbReference>
<proteinExistence type="predicted"/>
<accession>A0AAE0ZFA7</accession>
<dbReference type="Proteomes" id="UP001283361">
    <property type="component" value="Unassembled WGS sequence"/>
</dbReference>
<evidence type="ECO:0000313" key="1">
    <source>
        <dbReference type="EMBL" id="KAK3767871.1"/>
    </source>
</evidence>